<dbReference type="EMBL" id="JAOVZW010000001">
    <property type="protein sequence ID" value="MCX8522324.1"/>
    <property type="molecule type" value="Genomic_DNA"/>
</dbReference>
<dbReference type="RefSeq" id="WP_267263656.1">
    <property type="nucleotide sequence ID" value="NZ_JAOVZW010000001.1"/>
</dbReference>
<evidence type="ECO:0000259" key="1">
    <source>
        <dbReference type="Pfam" id="PF00535"/>
    </source>
</evidence>
<dbReference type="InterPro" id="IPR029044">
    <property type="entry name" value="Nucleotide-diphossugar_trans"/>
</dbReference>
<dbReference type="CDD" id="cd06433">
    <property type="entry name" value="GT_2_WfgS_like"/>
    <property type="match status" value="1"/>
</dbReference>
<dbReference type="Pfam" id="PF00535">
    <property type="entry name" value="Glycos_transf_2"/>
    <property type="match status" value="1"/>
</dbReference>
<dbReference type="Proteomes" id="UP001073122">
    <property type="component" value="Unassembled WGS sequence"/>
</dbReference>
<protein>
    <submittedName>
        <fullName evidence="2">Glycosyltransferase</fullName>
    </submittedName>
</protein>
<dbReference type="PANTHER" id="PTHR22916:SF67">
    <property type="entry name" value="COLANIC ACID BIOSYNTHESIS GLYCOSYL TRANSFERASE WCAE-RELATED"/>
    <property type="match status" value="1"/>
</dbReference>
<organism evidence="2 3">
    <name type="scientific">Chryseobacterium formosus</name>
    <dbReference type="NCBI Taxonomy" id="1537363"/>
    <lineage>
        <taxon>Bacteria</taxon>
        <taxon>Pseudomonadati</taxon>
        <taxon>Bacteroidota</taxon>
        <taxon>Flavobacteriia</taxon>
        <taxon>Flavobacteriales</taxon>
        <taxon>Weeksellaceae</taxon>
        <taxon>Chryseobacterium group</taxon>
        <taxon>Chryseobacterium</taxon>
    </lineage>
</organism>
<dbReference type="InterPro" id="IPR001173">
    <property type="entry name" value="Glyco_trans_2-like"/>
</dbReference>
<proteinExistence type="predicted"/>
<feature type="domain" description="Glycosyltransferase 2-like" evidence="1">
    <location>
        <begin position="6"/>
        <end position="131"/>
    </location>
</feature>
<dbReference type="PANTHER" id="PTHR22916">
    <property type="entry name" value="GLYCOSYLTRANSFERASE"/>
    <property type="match status" value="1"/>
</dbReference>
<sequence>MSPKISVITVSYNNKEGLEKTLSNVISQSFSDFEYIIIDGGSQDGTKNILEKYSDNITFWVSEQDKGIYNAMNKGITAAKGEYLIFINSGDHFYDENSLSVAAKHLSGEDIIYGNLELASDEHTYIKKYSSELSLLYFYDESLPHPATFICKKAFQKWGNYDENLKIVSDWKWFLISICTHKASFKHIDETISTFYLDGLSSNKQNQEKINYEKELTFSEYFPMAKYDLQKLSALQNENKRLLNAENKFNHLKKYRLVKLLHSLGLIKIPQ</sequence>
<dbReference type="SUPFAM" id="SSF53448">
    <property type="entry name" value="Nucleotide-diphospho-sugar transferases"/>
    <property type="match status" value="1"/>
</dbReference>
<comment type="caution">
    <text evidence="2">The sequence shown here is derived from an EMBL/GenBank/DDBJ whole genome shotgun (WGS) entry which is preliminary data.</text>
</comment>
<evidence type="ECO:0000313" key="3">
    <source>
        <dbReference type="Proteomes" id="UP001073122"/>
    </source>
</evidence>
<reference evidence="2" key="1">
    <citation type="submission" date="2022-10" db="EMBL/GenBank/DDBJ databases">
        <title>Chryseobacterium sp. nov., a novel bacterial species.</title>
        <authorList>
            <person name="Cao Y."/>
        </authorList>
    </citation>
    <scope>NUCLEOTIDE SEQUENCE</scope>
    <source>
        <strain evidence="2">CCTCC AB2015118</strain>
    </source>
</reference>
<accession>A0ABT3XQD1</accession>
<gene>
    <name evidence="2" type="ORF">OF897_00110</name>
</gene>
<dbReference type="Gene3D" id="3.90.550.10">
    <property type="entry name" value="Spore Coat Polysaccharide Biosynthesis Protein SpsA, Chain A"/>
    <property type="match status" value="1"/>
</dbReference>
<keyword evidence="3" id="KW-1185">Reference proteome</keyword>
<evidence type="ECO:0000313" key="2">
    <source>
        <dbReference type="EMBL" id="MCX8522324.1"/>
    </source>
</evidence>
<name>A0ABT3XQD1_9FLAO</name>